<dbReference type="AlphaFoldDB" id="A0A8J5HV69"/>
<evidence type="ECO:0000313" key="2">
    <source>
        <dbReference type="EMBL" id="KAG6525949.1"/>
    </source>
</evidence>
<feature type="chain" id="PRO_5035258338" description="Secreted protein" evidence="1">
    <location>
        <begin position="23"/>
        <end position="137"/>
    </location>
</feature>
<keyword evidence="3" id="KW-1185">Reference proteome</keyword>
<accession>A0A8J5HV69</accession>
<evidence type="ECO:0008006" key="4">
    <source>
        <dbReference type="Google" id="ProtNLM"/>
    </source>
</evidence>
<evidence type="ECO:0000313" key="3">
    <source>
        <dbReference type="Proteomes" id="UP000734854"/>
    </source>
</evidence>
<keyword evidence="1" id="KW-0732">Signal</keyword>
<organism evidence="2 3">
    <name type="scientific">Zingiber officinale</name>
    <name type="common">Ginger</name>
    <name type="synonym">Amomum zingiber</name>
    <dbReference type="NCBI Taxonomy" id="94328"/>
    <lineage>
        <taxon>Eukaryota</taxon>
        <taxon>Viridiplantae</taxon>
        <taxon>Streptophyta</taxon>
        <taxon>Embryophyta</taxon>
        <taxon>Tracheophyta</taxon>
        <taxon>Spermatophyta</taxon>
        <taxon>Magnoliopsida</taxon>
        <taxon>Liliopsida</taxon>
        <taxon>Zingiberales</taxon>
        <taxon>Zingiberaceae</taxon>
        <taxon>Zingiber</taxon>
    </lineage>
</organism>
<gene>
    <name evidence="2" type="ORF">ZIOFF_015922</name>
</gene>
<dbReference type="Proteomes" id="UP000734854">
    <property type="component" value="Unassembled WGS sequence"/>
</dbReference>
<name>A0A8J5HV69_ZINOF</name>
<dbReference type="EMBL" id="JACMSC010000004">
    <property type="protein sequence ID" value="KAG6525949.1"/>
    <property type="molecule type" value="Genomic_DNA"/>
</dbReference>
<reference evidence="2 3" key="1">
    <citation type="submission" date="2020-08" db="EMBL/GenBank/DDBJ databases">
        <title>Plant Genome Project.</title>
        <authorList>
            <person name="Zhang R.-G."/>
        </authorList>
    </citation>
    <scope>NUCLEOTIDE SEQUENCE [LARGE SCALE GENOMIC DNA]</scope>
    <source>
        <tissue evidence="2">Rhizome</tissue>
    </source>
</reference>
<protein>
    <recommendedName>
        <fullName evidence="4">Secreted protein</fullName>
    </recommendedName>
</protein>
<comment type="caution">
    <text evidence="2">The sequence shown here is derived from an EMBL/GenBank/DDBJ whole genome shotgun (WGS) entry which is preliminary data.</text>
</comment>
<sequence length="137" mass="15046">MANGFCSSRVAFFSLMQSIVVAASLRLRSGFTAFSTTICGGTTAPPALVRHAHPESALKASDSAIESLSIRHFLCCNKLRPHGCFALVRHALRMSEVTPFFRFDVGQVSWLVDFTISFLVDCYDTTAYLHGFGCMKL</sequence>
<proteinExistence type="predicted"/>
<feature type="signal peptide" evidence="1">
    <location>
        <begin position="1"/>
        <end position="22"/>
    </location>
</feature>
<evidence type="ECO:0000256" key="1">
    <source>
        <dbReference type="SAM" id="SignalP"/>
    </source>
</evidence>